<evidence type="ECO:0000256" key="1">
    <source>
        <dbReference type="SAM" id="Phobius"/>
    </source>
</evidence>
<evidence type="ECO:0000313" key="3">
    <source>
        <dbReference type="Proteomes" id="UP000663859"/>
    </source>
</evidence>
<accession>A0A8J2BNC7</accession>
<dbReference type="RefSeq" id="WP_174581901.1">
    <property type="nucleotide sequence ID" value="NZ_CAJNOB010000012.1"/>
</dbReference>
<dbReference type="AlphaFoldDB" id="A0A8J2BNC7"/>
<dbReference type="PANTHER" id="PTHR39189">
    <property type="entry name" value="UPF0173 METAL-DEPENDENT HYDROLASE YTKL"/>
    <property type="match status" value="1"/>
</dbReference>
<keyword evidence="1" id="KW-0472">Membrane</keyword>
<sequence length="256" mass="28344">MNPYGHACRSFCHPRKIWLSIVAASVSFWTVSCYAAVVVRWYGHNFVYLISASGLRVAFDPFGQEVVHYPFPAKLQADVVLISNESDSCSAAEKLYGSPQVFRSVTAIGINNARGLLFRGVETYRDDHRGAFLGRNVCFVLDLDGIRFIHLGDLGHPLEPSQKEALGRADVLFLPVGNPRLSMETLDQIVDDLQPRIVVPIGYKTEASGSLNLRDLESYLDKRANVKRIGGSEFSLTPDSLPSKTTIYVLSRPSLP</sequence>
<feature type="transmembrane region" description="Helical" evidence="1">
    <location>
        <begin position="21"/>
        <end position="43"/>
    </location>
</feature>
<organism evidence="2 3">
    <name type="scientific">Candidatus Methylacidithermus pantelleriae</name>
    <dbReference type="NCBI Taxonomy" id="2744239"/>
    <lineage>
        <taxon>Bacteria</taxon>
        <taxon>Pseudomonadati</taxon>
        <taxon>Verrucomicrobiota</taxon>
        <taxon>Methylacidiphilae</taxon>
        <taxon>Methylacidiphilales</taxon>
        <taxon>Methylacidiphilaceae</taxon>
        <taxon>Candidatus Methylacidithermus</taxon>
    </lineage>
</organism>
<comment type="caution">
    <text evidence="2">The sequence shown here is derived from an EMBL/GenBank/DDBJ whole genome shotgun (WGS) entry which is preliminary data.</text>
</comment>
<dbReference type="SUPFAM" id="SSF56281">
    <property type="entry name" value="Metallo-hydrolase/oxidoreductase"/>
    <property type="match status" value="1"/>
</dbReference>
<keyword evidence="3" id="KW-1185">Reference proteome</keyword>
<keyword evidence="1" id="KW-0812">Transmembrane</keyword>
<reference evidence="2" key="1">
    <citation type="submission" date="2021-02" db="EMBL/GenBank/DDBJ databases">
        <authorList>
            <person name="Cremers G."/>
            <person name="Picone N."/>
        </authorList>
    </citation>
    <scope>NUCLEOTIDE SEQUENCE</scope>
    <source>
        <strain evidence="2">PQ17</strain>
    </source>
</reference>
<dbReference type="EMBL" id="CAJNOB010000012">
    <property type="protein sequence ID" value="CAF0695879.1"/>
    <property type="molecule type" value="Genomic_DNA"/>
</dbReference>
<keyword evidence="1" id="KW-1133">Transmembrane helix</keyword>
<evidence type="ECO:0000313" key="2">
    <source>
        <dbReference type="EMBL" id="CAF0695879.1"/>
    </source>
</evidence>
<name>A0A8J2BNC7_9BACT</name>
<gene>
    <name evidence="2" type="ORF">MPNT_20042</name>
</gene>
<dbReference type="Gene3D" id="3.60.15.10">
    <property type="entry name" value="Ribonuclease Z/Hydroxyacylglutathione hydrolase-like"/>
    <property type="match status" value="1"/>
</dbReference>
<evidence type="ECO:0008006" key="4">
    <source>
        <dbReference type="Google" id="ProtNLM"/>
    </source>
</evidence>
<protein>
    <recommendedName>
        <fullName evidence="4">MBL fold metallo-hydrolase</fullName>
    </recommendedName>
</protein>
<dbReference type="InterPro" id="IPR036866">
    <property type="entry name" value="RibonucZ/Hydroxyglut_hydro"/>
</dbReference>
<dbReference type="Pfam" id="PF13483">
    <property type="entry name" value="Lactamase_B_3"/>
    <property type="match status" value="1"/>
</dbReference>
<proteinExistence type="predicted"/>
<dbReference type="Proteomes" id="UP000663859">
    <property type="component" value="Unassembled WGS sequence"/>
</dbReference>
<dbReference type="PANTHER" id="PTHR39189:SF1">
    <property type="entry name" value="UPF0173 METAL-DEPENDENT HYDROLASE YTKL"/>
    <property type="match status" value="1"/>
</dbReference>